<organism evidence="2 3">
    <name type="scientific">Limosilactobacillus coleohominis</name>
    <dbReference type="NCBI Taxonomy" id="181675"/>
    <lineage>
        <taxon>Bacteria</taxon>
        <taxon>Bacillati</taxon>
        <taxon>Bacillota</taxon>
        <taxon>Bacilli</taxon>
        <taxon>Lactobacillales</taxon>
        <taxon>Lactobacillaceae</taxon>
        <taxon>Limosilactobacillus</taxon>
    </lineage>
</organism>
<keyword evidence="3" id="KW-1185">Reference proteome</keyword>
<reference evidence="2 3" key="1">
    <citation type="journal article" date="2021" name="Sci. Rep.">
        <title>The distribution of antibiotic resistance genes in chicken gut microbiota commensals.</title>
        <authorList>
            <person name="Juricova H."/>
            <person name="Matiasovicova J."/>
            <person name="Kubasova T."/>
            <person name="Cejkova D."/>
            <person name="Rychlik I."/>
        </authorList>
    </citation>
    <scope>NUCLEOTIDE SEQUENCE [LARGE SCALE GENOMIC DNA]</scope>
    <source>
        <strain evidence="2 3">An574</strain>
    </source>
</reference>
<name>A0ABS2GWI1_9LACO</name>
<sequence length="303" mass="34985">MKITKNHRNLLITLIIVIAILTGLSFAWSCQNVHQLRNRQQSRMSPIIMIPGSSATVNRFDSMVAKINNMDHKRHSLLKVKVYNDGKITYTGRVRRGDNEPFFVVGFQNNHDGYSNIKKQAKMFNKAFNQLKNRYDFNNFKGIGHSNGGLIYTYFLEHYFDEDQITIKRLMTIGSPYNFSEPTSRRTEMLQDFIKYRKNLPDNIDMYSVAGSENYVEDGIVPLSSVLAGKYVYQGAVKHYTQITVTGKLAQHSSLPQNTEVLDLIQRYILRNDRRPNNNGSQRRSIQNNNSDTDQDQDQDNDN</sequence>
<feature type="region of interest" description="Disordered" evidence="1">
    <location>
        <begin position="272"/>
        <end position="303"/>
    </location>
</feature>
<dbReference type="Gene3D" id="3.40.50.1820">
    <property type="entry name" value="alpha/beta hydrolase"/>
    <property type="match status" value="1"/>
</dbReference>
<evidence type="ECO:0000313" key="2">
    <source>
        <dbReference type="EMBL" id="MBM6940652.1"/>
    </source>
</evidence>
<comment type="caution">
    <text evidence="2">The sequence shown here is derived from an EMBL/GenBank/DDBJ whole genome shotgun (WGS) entry which is preliminary data.</text>
</comment>
<feature type="compositionally biased region" description="Acidic residues" evidence="1">
    <location>
        <begin position="293"/>
        <end position="303"/>
    </location>
</feature>
<dbReference type="Proteomes" id="UP000785625">
    <property type="component" value="Unassembled WGS sequence"/>
</dbReference>
<gene>
    <name evidence="2" type="ORF">H5975_03990</name>
</gene>
<dbReference type="EMBL" id="JACJKU010000028">
    <property type="protein sequence ID" value="MBM6940652.1"/>
    <property type="molecule type" value="Genomic_DNA"/>
</dbReference>
<keyword evidence="2" id="KW-0378">Hydrolase</keyword>
<dbReference type="InterPro" id="IPR010315">
    <property type="entry name" value="DUF915_hydro-like"/>
</dbReference>
<dbReference type="InterPro" id="IPR029058">
    <property type="entry name" value="AB_hydrolase_fold"/>
</dbReference>
<dbReference type="RefSeq" id="WP_204784966.1">
    <property type="nucleotide sequence ID" value="NZ_CALVGD010000054.1"/>
</dbReference>
<evidence type="ECO:0000313" key="3">
    <source>
        <dbReference type="Proteomes" id="UP000785625"/>
    </source>
</evidence>
<dbReference type="SUPFAM" id="SSF53474">
    <property type="entry name" value="alpha/beta-Hydrolases"/>
    <property type="match status" value="1"/>
</dbReference>
<evidence type="ECO:0000256" key="1">
    <source>
        <dbReference type="SAM" id="MobiDB-lite"/>
    </source>
</evidence>
<feature type="compositionally biased region" description="Polar residues" evidence="1">
    <location>
        <begin position="277"/>
        <end position="286"/>
    </location>
</feature>
<accession>A0ABS2GWI1</accession>
<dbReference type="Pfam" id="PF06028">
    <property type="entry name" value="DUF915"/>
    <property type="match status" value="1"/>
</dbReference>
<proteinExistence type="predicted"/>
<protein>
    <submittedName>
        <fullName evidence="2">Alpha/beta hydrolase</fullName>
    </submittedName>
</protein>
<dbReference type="GO" id="GO:0016787">
    <property type="term" value="F:hydrolase activity"/>
    <property type="evidence" value="ECO:0007669"/>
    <property type="project" value="UniProtKB-KW"/>
</dbReference>